<evidence type="ECO:0000256" key="1">
    <source>
        <dbReference type="SAM" id="MobiDB-lite"/>
    </source>
</evidence>
<feature type="region of interest" description="Disordered" evidence="1">
    <location>
        <begin position="529"/>
        <end position="553"/>
    </location>
</feature>
<reference evidence="2" key="2">
    <citation type="submission" date="2023-05" db="EMBL/GenBank/DDBJ databases">
        <authorList>
            <consortium name="Lawrence Berkeley National Laboratory"/>
            <person name="Steindorff A."/>
            <person name="Hensen N."/>
            <person name="Bonometti L."/>
            <person name="Westerberg I."/>
            <person name="Brannstrom I.O."/>
            <person name="Guillou S."/>
            <person name="Cros-Aarteil S."/>
            <person name="Calhoun S."/>
            <person name="Haridas S."/>
            <person name="Kuo A."/>
            <person name="Mondo S."/>
            <person name="Pangilinan J."/>
            <person name="Riley R."/>
            <person name="Labutti K."/>
            <person name="Andreopoulos B."/>
            <person name="Lipzen A."/>
            <person name="Chen C."/>
            <person name="Yanf M."/>
            <person name="Daum C."/>
            <person name="Ng V."/>
            <person name="Clum A."/>
            <person name="Ohm R."/>
            <person name="Martin F."/>
            <person name="Silar P."/>
            <person name="Natvig D."/>
            <person name="Lalanne C."/>
            <person name="Gautier V."/>
            <person name="Ament-Velasquez S.L."/>
            <person name="Kruys A."/>
            <person name="Hutchinson M.I."/>
            <person name="Powell A.J."/>
            <person name="Barry K."/>
            <person name="Miller A.N."/>
            <person name="Grigoriev I.V."/>
            <person name="Debuchy R."/>
            <person name="Gladieux P."/>
            <person name="Thoren M.H."/>
            <person name="Johannesson H."/>
        </authorList>
    </citation>
    <scope>NUCLEOTIDE SEQUENCE</scope>
    <source>
        <strain evidence="2">PSN293</strain>
    </source>
</reference>
<evidence type="ECO:0000313" key="2">
    <source>
        <dbReference type="EMBL" id="KAK4206007.1"/>
    </source>
</evidence>
<reference evidence="2" key="1">
    <citation type="journal article" date="2023" name="Mol. Phylogenet. Evol.">
        <title>Genome-scale phylogeny and comparative genomics of the fungal order Sordariales.</title>
        <authorList>
            <person name="Hensen N."/>
            <person name="Bonometti L."/>
            <person name="Westerberg I."/>
            <person name="Brannstrom I.O."/>
            <person name="Guillou S."/>
            <person name="Cros-Aarteil S."/>
            <person name="Calhoun S."/>
            <person name="Haridas S."/>
            <person name="Kuo A."/>
            <person name="Mondo S."/>
            <person name="Pangilinan J."/>
            <person name="Riley R."/>
            <person name="LaButti K."/>
            <person name="Andreopoulos B."/>
            <person name="Lipzen A."/>
            <person name="Chen C."/>
            <person name="Yan M."/>
            <person name="Daum C."/>
            <person name="Ng V."/>
            <person name="Clum A."/>
            <person name="Steindorff A."/>
            <person name="Ohm R.A."/>
            <person name="Martin F."/>
            <person name="Silar P."/>
            <person name="Natvig D.O."/>
            <person name="Lalanne C."/>
            <person name="Gautier V."/>
            <person name="Ament-Velasquez S.L."/>
            <person name="Kruys A."/>
            <person name="Hutchinson M.I."/>
            <person name="Powell A.J."/>
            <person name="Barry K."/>
            <person name="Miller A.N."/>
            <person name="Grigoriev I.V."/>
            <person name="Debuchy R."/>
            <person name="Gladieux P."/>
            <person name="Hiltunen Thoren M."/>
            <person name="Johannesson H."/>
        </authorList>
    </citation>
    <scope>NUCLEOTIDE SEQUENCE</scope>
    <source>
        <strain evidence="2">PSN293</strain>
    </source>
</reference>
<name>A0AAN6XYJ7_9PEZI</name>
<comment type="caution">
    <text evidence="2">The sequence shown here is derived from an EMBL/GenBank/DDBJ whole genome shotgun (WGS) entry which is preliminary data.</text>
</comment>
<protein>
    <submittedName>
        <fullName evidence="2">Uncharacterized protein</fullName>
    </submittedName>
</protein>
<dbReference type="AlphaFoldDB" id="A0AAN6XYJ7"/>
<accession>A0AAN6XYJ7</accession>
<evidence type="ECO:0000313" key="3">
    <source>
        <dbReference type="Proteomes" id="UP001301769"/>
    </source>
</evidence>
<dbReference type="EMBL" id="MU858555">
    <property type="protein sequence ID" value="KAK4206007.1"/>
    <property type="molecule type" value="Genomic_DNA"/>
</dbReference>
<gene>
    <name evidence="2" type="ORF">QBC37DRAFT_435572</name>
</gene>
<sequence length="641" mass="71797">MPVRVSRLESLPTEILVLILSAAAGTPADLVSLICTSSILNKCFKSFKVTILTAPALKDLGPGIIDAIAISRIPPLSQGPSDQDHGPLHEKVVQDYIRQYHKSTSLSAKTTSEEGDMQWIIREISPEMAESILHLNMAVQFFIDLYMATRLSYLQNQISWLTHRIKHAAPIPFVQKDPEDLASQRSSFQSLRSAMLLGDDITKPDLKKILSPLERQRLAIAFLRAQLLVTLSVPVMQDNAELRNVRLDGRPFALEPAPPVHPHPGLVPSSPTSENHHEIMALYSAWELEQISQTHYFIFFLCRCVVKTEGNWILALGGASGPWLMDIRAARRAAHRVRMTGITLACQFDLLTFRKRLIKGGARACMDGCLLAENFDSVCCRRRGEVDKEKERKTPEERRIDFWLNEQEEGEPGGPSAGDGLYYYKPRPVAPDNSGQVHRRTSQILGEVPPLYSTPVSREFHGGEDDTILPTFGPGPGSTGNVHQVECHVALRLLLSRGEGFRKTTSGTCMATGGSNCDWLAASHRYKTAPPGDVNNGSPRPGWPEVHGEDDQETKSAPYAWTDALAGMEWDRWGLDFVPIPPPPQPTRRGFNPRQKGVDRRFSRWRWFGMVFWDEERVKAIKGALEDYETGWLNRIWDGDM</sequence>
<proteinExistence type="predicted"/>
<dbReference type="Proteomes" id="UP001301769">
    <property type="component" value="Unassembled WGS sequence"/>
</dbReference>
<keyword evidence="3" id="KW-1185">Reference proteome</keyword>
<organism evidence="2 3">
    <name type="scientific">Rhypophila decipiens</name>
    <dbReference type="NCBI Taxonomy" id="261697"/>
    <lineage>
        <taxon>Eukaryota</taxon>
        <taxon>Fungi</taxon>
        <taxon>Dikarya</taxon>
        <taxon>Ascomycota</taxon>
        <taxon>Pezizomycotina</taxon>
        <taxon>Sordariomycetes</taxon>
        <taxon>Sordariomycetidae</taxon>
        <taxon>Sordariales</taxon>
        <taxon>Naviculisporaceae</taxon>
        <taxon>Rhypophila</taxon>
    </lineage>
</organism>